<dbReference type="InterPro" id="IPR000014">
    <property type="entry name" value="PAS"/>
</dbReference>
<evidence type="ECO:0000256" key="2">
    <source>
        <dbReference type="ARBA" id="ARBA00022643"/>
    </source>
</evidence>
<organism evidence="7 8">
    <name type="scientific">Edaphobacillus lindanitolerans</name>
    <dbReference type="NCBI Taxonomy" id="550447"/>
    <lineage>
        <taxon>Bacteria</taxon>
        <taxon>Bacillati</taxon>
        <taxon>Bacillota</taxon>
        <taxon>Bacilli</taxon>
        <taxon>Bacillales</taxon>
        <taxon>Bacillaceae</taxon>
        <taxon>Edaphobacillus</taxon>
    </lineage>
</organism>
<keyword evidence="3" id="KW-0157">Chromophore</keyword>
<dbReference type="InterPro" id="IPR036513">
    <property type="entry name" value="STAS_dom_sf"/>
</dbReference>
<evidence type="ECO:0000313" key="7">
    <source>
        <dbReference type="EMBL" id="SIT93037.1"/>
    </source>
</evidence>
<protein>
    <submittedName>
        <fullName evidence="7">PAS domain S-box-containing protein</fullName>
    </submittedName>
</protein>
<dbReference type="InterPro" id="IPR035965">
    <property type="entry name" value="PAS-like_dom_sf"/>
</dbReference>
<dbReference type="PANTHER" id="PTHR47429">
    <property type="entry name" value="PROTEIN TWIN LOV 1"/>
    <property type="match status" value="1"/>
</dbReference>
<dbReference type="EMBL" id="FTPL01000005">
    <property type="protein sequence ID" value="SIT93037.1"/>
    <property type="molecule type" value="Genomic_DNA"/>
</dbReference>
<dbReference type="InterPro" id="IPR001610">
    <property type="entry name" value="PAC"/>
</dbReference>
<dbReference type="SMART" id="SM00091">
    <property type="entry name" value="PAS"/>
    <property type="match status" value="1"/>
</dbReference>
<dbReference type="CDD" id="cd00130">
    <property type="entry name" value="PAS"/>
    <property type="match status" value="1"/>
</dbReference>
<evidence type="ECO:0000256" key="1">
    <source>
        <dbReference type="ARBA" id="ARBA00022630"/>
    </source>
</evidence>
<feature type="domain" description="PAS" evidence="4">
    <location>
        <begin position="10"/>
        <end position="82"/>
    </location>
</feature>
<proteinExistence type="predicted"/>
<gene>
    <name evidence="7" type="ORF">SAMN05428946_2928</name>
</gene>
<dbReference type="STRING" id="550447.SAMN05428946_2928"/>
<accession>A0A1U7PNN5</accession>
<dbReference type="InterPro" id="IPR002645">
    <property type="entry name" value="STAS_dom"/>
</dbReference>
<dbReference type="CDD" id="cd07041">
    <property type="entry name" value="STAS_RsbR_RsbS_like"/>
    <property type="match status" value="1"/>
</dbReference>
<name>A0A1U7PNN5_9BACI</name>
<dbReference type="SUPFAM" id="SSF55785">
    <property type="entry name" value="PYP-like sensor domain (PAS domain)"/>
    <property type="match status" value="1"/>
</dbReference>
<keyword evidence="1" id="KW-0285">Flavoprotein</keyword>
<dbReference type="AlphaFoldDB" id="A0A1U7PNN5"/>
<evidence type="ECO:0000259" key="5">
    <source>
        <dbReference type="PROSITE" id="PS50113"/>
    </source>
</evidence>
<dbReference type="InterPro" id="IPR000700">
    <property type="entry name" value="PAS-assoc_C"/>
</dbReference>
<dbReference type="PROSITE" id="PS50112">
    <property type="entry name" value="PAS"/>
    <property type="match status" value="1"/>
</dbReference>
<feature type="domain" description="STAS" evidence="6">
    <location>
        <begin position="145"/>
        <end position="256"/>
    </location>
</feature>
<dbReference type="Pfam" id="PF13426">
    <property type="entry name" value="PAS_9"/>
    <property type="match status" value="1"/>
</dbReference>
<dbReference type="Gene3D" id="3.30.450.20">
    <property type="entry name" value="PAS domain"/>
    <property type="match status" value="1"/>
</dbReference>
<reference evidence="8" key="1">
    <citation type="submission" date="2017-01" db="EMBL/GenBank/DDBJ databases">
        <authorList>
            <person name="Varghese N."/>
            <person name="Submissions S."/>
        </authorList>
    </citation>
    <scope>NUCLEOTIDE SEQUENCE [LARGE SCALE GENOMIC DNA]</scope>
    <source>
        <strain evidence="8">MNA4</strain>
    </source>
</reference>
<evidence type="ECO:0000259" key="6">
    <source>
        <dbReference type="PROSITE" id="PS50801"/>
    </source>
</evidence>
<keyword evidence="8" id="KW-1185">Reference proteome</keyword>
<dbReference type="SMART" id="SM00086">
    <property type="entry name" value="PAC"/>
    <property type="match status" value="1"/>
</dbReference>
<evidence type="ECO:0000313" key="8">
    <source>
        <dbReference type="Proteomes" id="UP000187550"/>
    </source>
</evidence>
<evidence type="ECO:0000256" key="3">
    <source>
        <dbReference type="ARBA" id="ARBA00022991"/>
    </source>
</evidence>
<keyword evidence="2" id="KW-0288">FMN</keyword>
<dbReference type="NCBIfam" id="TIGR00229">
    <property type="entry name" value="sensory_box"/>
    <property type="match status" value="1"/>
</dbReference>
<dbReference type="SUPFAM" id="SSF52091">
    <property type="entry name" value="SpoIIaa-like"/>
    <property type="match status" value="1"/>
</dbReference>
<dbReference type="PROSITE" id="PS50801">
    <property type="entry name" value="STAS"/>
    <property type="match status" value="1"/>
</dbReference>
<dbReference type="PROSITE" id="PS50113">
    <property type="entry name" value="PAC"/>
    <property type="match status" value="1"/>
</dbReference>
<evidence type="ECO:0000259" key="4">
    <source>
        <dbReference type="PROSITE" id="PS50112"/>
    </source>
</evidence>
<sequence>MILTMDNVMQNRLLKAMLDGSKTAALVTDPSQKDNPIIFANRTFEELTGYPPEETIGRNCRFLQGEKTNPADVRKMREAIQNEKAITLTLKNYRKDGTPFWNRLQIEPIRVDGKLYFSGTQTDVTVERKQRREIDEKEALIEQLALPILAIEDSVAAVAITGVMSQERFSLLNMKLSDYVQQHLITNVIIDVTGMYWEEGTPGVNFLHIQNVLKLMGCRLYVTGISPMIARKLAETLGPADELHTFASIRQAMKLVR</sequence>
<feature type="domain" description="PAC" evidence="5">
    <location>
        <begin position="84"/>
        <end position="136"/>
    </location>
</feature>
<dbReference type="Proteomes" id="UP000187550">
    <property type="component" value="Unassembled WGS sequence"/>
</dbReference>
<dbReference type="Gene3D" id="3.30.750.24">
    <property type="entry name" value="STAS domain"/>
    <property type="match status" value="1"/>
</dbReference>
<dbReference type="PANTHER" id="PTHR47429:SF2">
    <property type="entry name" value="PROTEIN TWIN LOV 1"/>
    <property type="match status" value="1"/>
</dbReference>